<gene>
    <name evidence="1" type="ORF">GCM10023209_15510</name>
</gene>
<name>A0ABP9LAV3_9RHOB</name>
<organism evidence="1 2">
    <name type="scientific">[Roseibacterium] beibuensis</name>
    <dbReference type="NCBI Taxonomy" id="1193142"/>
    <lineage>
        <taxon>Bacteria</taxon>
        <taxon>Pseudomonadati</taxon>
        <taxon>Pseudomonadota</taxon>
        <taxon>Alphaproteobacteria</taxon>
        <taxon>Rhodobacterales</taxon>
        <taxon>Roseobacteraceae</taxon>
        <taxon>Roseicyclus</taxon>
    </lineage>
</organism>
<dbReference type="InterPro" id="IPR049204">
    <property type="entry name" value="DUF6858"/>
</dbReference>
<dbReference type="Proteomes" id="UP001499910">
    <property type="component" value="Unassembled WGS sequence"/>
</dbReference>
<dbReference type="Pfam" id="PF21651">
    <property type="entry name" value="DUF6858"/>
    <property type="match status" value="1"/>
</dbReference>
<evidence type="ECO:0000313" key="1">
    <source>
        <dbReference type="EMBL" id="GAA5071587.1"/>
    </source>
</evidence>
<comment type="caution">
    <text evidence="1">The sequence shown here is derived from an EMBL/GenBank/DDBJ whole genome shotgun (WGS) entry which is preliminary data.</text>
</comment>
<evidence type="ECO:0000313" key="2">
    <source>
        <dbReference type="Proteomes" id="UP001499910"/>
    </source>
</evidence>
<proteinExistence type="predicted"/>
<reference evidence="2" key="1">
    <citation type="journal article" date="2019" name="Int. J. Syst. Evol. Microbiol.">
        <title>The Global Catalogue of Microorganisms (GCM) 10K type strain sequencing project: providing services to taxonomists for standard genome sequencing and annotation.</title>
        <authorList>
            <consortium name="The Broad Institute Genomics Platform"/>
            <consortium name="The Broad Institute Genome Sequencing Center for Infectious Disease"/>
            <person name="Wu L."/>
            <person name="Ma J."/>
        </authorList>
    </citation>
    <scope>NUCLEOTIDE SEQUENCE [LARGE SCALE GENOMIC DNA]</scope>
    <source>
        <strain evidence="2">JCM 18015</strain>
    </source>
</reference>
<accession>A0ABP9LAV3</accession>
<protein>
    <recommendedName>
        <fullName evidence="3">DUF302 domain-containing protein</fullName>
    </recommendedName>
</protein>
<keyword evidence="2" id="KW-1185">Reference proteome</keyword>
<dbReference type="RefSeq" id="WP_259550124.1">
    <property type="nucleotide sequence ID" value="NZ_BAABHW010000002.1"/>
</dbReference>
<sequence length="133" mass="14718">MKQMLLQQKYPVFHLEIPKEETSCQSVDDVIAALQARIDAEPNVAEIAIFDHFAHTSAFGGDIHPEIVAAKNLVFCFGYKLPDPVMLAVRPRSIGVSDMGNRFVISFLEAPMEIATTRMEAWCKEIADLAPAA</sequence>
<dbReference type="EMBL" id="BAABHW010000002">
    <property type="protein sequence ID" value="GAA5071587.1"/>
    <property type="molecule type" value="Genomic_DNA"/>
</dbReference>
<evidence type="ECO:0008006" key="3">
    <source>
        <dbReference type="Google" id="ProtNLM"/>
    </source>
</evidence>